<feature type="signal peptide" evidence="1">
    <location>
        <begin position="1"/>
        <end position="19"/>
    </location>
</feature>
<keyword evidence="3" id="KW-1185">Reference proteome</keyword>
<gene>
    <name evidence="2" type="ORF">EI427_12945</name>
</gene>
<accession>A0A3S9P4U8</accession>
<evidence type="ECO:0008006" key="4">
    <source>
        <dbReference type="Google" id="ProtNLM"/>
    </source>
</evidence>
<dbReference type="EMBL" id="CP034562">
    <property type="protein sequence ID" value="AZQ63112.1"/>
    <property type="molecule type" value="Genomic_DNA"/>
</dbReference>
<dbReference type="Proteomes" id="UP000267268">
    <property type="component" value="Chromosome 1"/>
</dbReference>
<feature type="chain" id="PRO_5019360560" description="Organic solvent tolerance-like N-terminal domain-containing protein" evidence="1">
    <location>
        <begin position="20"/>
        <end position="201"/>
    </location>
</feature>
<evidence type="ECO:0000256" key="1">
    <source>
        <dbReference type="SAM" id="SignalP"/>
    </source>
</evidence>
<protein>
    <recommendedName>
        <fullName evidence="4">Organic solvent tolerance-like N-terminal domain-containing protein</fullName>
    </recommendedName>
</protein>
<dbReference type="KEGG" id="fll:EI427_12945"/>
<evidence type="ECO:0000313" key="2">
    <source>
        <dbReference type="EMBL" id="AZQ63112.1"/>
    </source>
</evidence>
<dbReference type="OrthoDB" id="979058at2"/>
<proteinExistence type="predicted"/>
<dbReference type="RefSeq" id="WP_126615288.1">
    <property type="nucleotide sequence ID" value="NZ_CP034562.1"/>
</dbReference>
<keyword evidence="1" id="KW-0732">Signal</keyword>
<dbReference type="AlphaFoldDB" id="A0A3S9P4U8"/>
<sequence>MKKLLTIALLLTSLTSASAQFKDKVSSLFIKKEAFTIDDQNELKYMEADLSKVVFYTSQEVSLKRLVSTDSTVKENAVGDIIFENGDVIDRLVIKKGATGFIHQISEDTLQVKFENIEGRYLTFVSDKRNMDTQTKYYLFVDENRRVVYNNQEWDLLLGNNVCIQWKSKSVNVNKESSHTVKGLRADGSQKKTFKESILGK</sequence>
<reference evidence="2 3" key="1">
    <citation type="submission" date="2018-12" db="EMBL/GenBank/DDBJ databases">
        <title>Flammeovirga pectinis sp. nov., isolated from the gut of the Korean scallop, Patinopecten yessoensis.</title>
        <authorList>
            <person name="Bae J.-W."/>
            <person name="Jeong Y.-S."/>
            <person name="Kang W."/>
        </authorList>
    </citation>
    <scope>NUCLEOTIDE SEQUENCE [LARGE SCALE GENOMIC DNA]</scope>
    <source>
        <strain evidence="2 3">L12M1</strain>
    </source>
</reference>
<organism evidence="2 3">
    <name type="scientific">Flammeovirga pectinis</name>
    <dbReference type="NCBI Taxonomy" id="2494373"/>
    <lineage>
        <taxon>Bacteria</taxon>
        <taxon>Pseudomonadati</taxon>
        <taxon>Bacteroidota</taxon>
        <taxon>Cytophagia</taxon>
        <taxon>Cytophagales</taxon>
        <taxon>Flammeovirgaceae</taxon>
        <taxon>Flammeovirga</taxon>
    </lineage>
</organism>
<name>A0A3S9P4U8_9BACT</name>
<evidence type="ECO:0000313" key="3">
    <source>
        <dbReference type="Proteomes" id="UP000267268"/>
    </source>
</evidence>